<gene>
    <name evidence="1" type="ORF">QR680_012039</name>
</gene>
<evidence type="ECO:0000313" key="2">
    <source>
        <dbReference type="Proteomes" id="UP001175271"/>
    </source>
</evidence>
<evidence type="ECO:0000313" key="1">
    <source>
        <dbReference type="EMBL" id="KAK0415645.1"/>
    </source>
</evidence>
<comment type="caution">
    <text evidence="1">The sequence shown here is derived from an EMBL/GenBank/DDBJ whole genome shotgun (WGS) entry which is preliminary data.</text>
</comment>
<reference evidence="1" key="1">
    <citation type="submission" date="2023-06" db="EMBL/GenBank/DDBJ databases">
        <title>Genomic analysis of the entomopathogenic nematode Steinernema hermaphroditum.</title>
        <authorList>
            <person name="Schwarz E.M."/>
            <person name="Heppert J.K."/>
            <person name="Baniya A."/>
            <person name="Schwartz H.T."/>
            <person name="Tan C.-H."/>
            <person name="Antoshechkin I."/>
            <person name="Sternberg P.W."/>
            <person name="Goodrich-Blair H."/>
            <person name="Dillman A.R."/>
        </authorList>
    </citation>
    <scope>NUCLEOTIDE SEQUENCE</scope>
    <source>
        <strain evidence="1">PS9179</strain>
        <tissue evidence="1">Whole animal</tissue>
    </source>
</reference>
<dbReference type="EMBL" id="JAUCMV010000002">
    <property type="protein sequence ID" value="KAK0415645.1"/>
    <property type="molecule type" value="Genomic_DNA"/>
</dbReference>
<name>A0AA39I0P6_9BILA</name>
<protein>
    <submittedName>
        <fullName evidence="1">Uncharacterized protein</fullName>
    </submittedName>
</protein>
<dbReference type="Proteomes" id="UP001175271">
    <property type="component" value="Unassembled WGS sequence"/>
</dbReference>
<organism evidence="1 2">
    <name type="scientific">Steinernema hermaphroditum</name>
    <dbReference type="NCBI Taxonomy" id="289476"/>
    <lineage>
        <taxon>Eukaryota</taxon>
        <taxon>Metazoa</taxon>
        <taxon>Ecdysozoa</taxon>
        <taxon>Nematoda</taxon>
        <taxon>Chromadorea</taxon>
        <taxon>Rhabditida</taxon>
        <taxon>Tylenchina</taxon>
        <taxon>Panagrolaimomorpha</taxon>
        <taxon>Strongyloidoidea</taxon>
        <taxon>Steinernematidae</taxon>
        <taxon>Steinernema</taxon>
    </lineage>
</organism>
<accession>A0AA39I0P6</accession>
<sequence length="69" mass="8324">MHASQTKSSYVSRRFRPFNCTYKAHHNEEVTIEMLQVEFEKFKQLETTTEQLEFVKYRKTLSCWSSSKL</sequence>
<proteinExistence type="predicted"/>
<dbReference type="AlphaFoldDB" id="A0AA39I0P6"/>
<keyword evidence="2" id="KW-1185">Reference proteome</keyword>